<keyword evidence="4" id="KW-1185">Reference proteome</keyword>
<reference evidence="3 4" key="1">
    <citation type="submission" date="2024-11" db="EMBL/GenBank/DDBJ databases">
        <authorList>
            <person name="Lucas J.A."/>
        </authorList>
    </citation>
    <scope>NUCLEOTIDE SEQUENCE [LARGE SCALE GENOMIC DNA]</scope>
    <source>
        <strain evidence="3 4">Z 5.4</strain>
    </source>
</reference>
<protein>
    <submittedName>
        <fullName evidence="3">HesB/YadR/YfhF family protein</fullName>
    </submittedName>
</protein>
<name>A0ABW8RF13_9BACI</name>
<sequence length="100" mass="11712">MEIVISDAALKWFQDEVELKKGNKVRFYTQIYGSSPIQENFALGFTVDNEPVDMSIKTEKEGITFFIEGTDLWFFNGHDLHVDYNEKKDELEFSYTKSKE</sequence>
<dbReference type="InterPro" id="IPR035903">
    <property type="entry name" value="HesB-like_dom_sf"/>
</dbReference>
<dbReference type="Pfam" id="PF01521">
    <property type="entry name" value="Fe-S_biosyn"/>
    <property type="match status" value="1"/>
</dbReference>
<feature type="domain" description="Core" evidence="2">
    <location>
        <begin position="1"/>
        <end position="95"/>
    </location>
</feature>
<proteinExistence type="inferred from homology"/>
<organism evidence="3 4">
    <name type="scientific">Bacillus salipaludis</name>
    <dbReference type="NCBI Taxonomy" id="2547811"/>
    <lineage>
        <taxon>Bacteria</taxon>
        <taxon>Bacillati</taxon>
        <taxon>Bacillota</taxon>
        <taxon>Bacilli</taxon>
        <taxon>Bacillales</taxon>
        <taxon>Bacillaceae</taxon>
        <taxon>Bacillus</taxon>
    </lineage>
</organism>
<comment type="similarity">
    <text evidence="1">Belongs to the HesB/IscA family.</text>
</comment>
<evidence type="ECO:0000313" key="4">
    <source>
        <dbReference type="Proteomes" id="UP001623041"/>
    </source>
</evidence>
<evidence type="ECO:0000256" key="1">
    <source>
        <dbReference type="ARBA" id="ARBA00006718"/>
    </source>
</evidence>
<dbReference type="InterPro" id="IPR000361">
    <property type="entry name" value="ATAP_core_dom"/>
</dbReference>
<comment type="caution">
    <text evidence="3">The sequence shown here is derived from an EMBL/GenBank/DDBJ whole genome shotgun (WGS) entry which is preliminary data.</text>
</comment>
<gene>
    <name evidence="3" type="ORF">ACJEBI_07160</name>
</gene>
<dbReference type="EMBL" id="JBJHQH010000004">
    <property type="protein sequence ID" value="MFK9091257.1"/>
    <property type="molecule type" value="Genomic_DNA"/>
</dbReference>
<dbReference type="Proteomes" id="UP001623041">
    <property type="component" value="Unassembled WGS sequence"/>
</dbReference>
<accession>A0ABW8RF13</accession>
<dbReference type="InterPro" id="IPR008326">
    <property type="entry name" value="PdhI-like"/>
</dbReference>
<evidence type="ECO:0000259" key="2">
    <source>
        <dbReference type="Pfam" id="PF01521"/>
    </source>
</evidence>
<evidence type="ECO:0000313" key="3">
    <source>
        <dbReference type="EMBL" id="MFK9091257.1"/>
    </source>
</evidence>
<dbReference type="RefSeq" id="WP_406579929.1">
    <property type="nucleotide sequence ID" value="NZ_JBJHQH010000004.1"/>
</dbReference>
<dbReference type="PIRSF" id="PIRSF034852">
    <property type="entry name" value="UCP034852"/>
    <property type="match status" value="1"/>
</dbReference>
<dbReference type="SUPFAM" id="SSF89360">
    <property type="entry name" value="HesB-like domain"/>
    <property type="match status" value="1"/>
</dbReference>